<feature type="region of interest" description="Disordered" evidence="7">
    <location>
        <begin position="296"/>
        <end position="324"/>
    </location>
</feature>
<dbReference type="InterPro" id="IPR029061">
    <property type="entry name" value="THDP-binding"/>
</dbReference>
<evidence type="ECO:0000256" key="4">
    <source>
        <dbReference type="ARBA" id="ARBA00023002"/>
    </source>
</evidence>
<dbReference type="RefSeq" id="WP_344552224.1">
    <property type="nucleotide sequence ID" value="NZ_BAAANS010000015.1"/>
</dbReference>
<name>A0ABN2WQD6_9ACTN</name>
<dbReference type="Gene3D" id="3.40.50.920">
    <property type="match status" value="1"/>
</dbReference>
<evidence type="ECO:0000256" key="5">
    <source>
        <dbReference type="ARBA" id="ARBA00023052"/>
    </source>
</evidence>
<dbReference type="InterPro" id="IPR009014">
    <property type="entry name" value="Transketo_C/PFOR_II"/>
</dbReference>
<comment type="cofactor">
    <cofactor evidence="1">
        <name>thiamine diphosphate</name>
        <dbReference type="ChEBI" id="CHEBI:58937"/>
    </cofactor>
</comment>
<dbReference type="SUPFAM" id="SSF52922">
    <property type="entry name" value="TK C-terminal domain-like"/>
    <property type="match status" value="1"/>
</dbReference>
<evidence type="ECO:0000256" key="1">
    <source>
        <dbReference type="ARBA" id="ARBA00001964"/>
    </source>
</evidence>
<dbReference type="PANTHER" id="PTHR11516">
    <property type="entry name" value="PYRUVATE DEHYDROGENASE E1 COMPONENT, ALPHA SUBUNIT BACTERIAL AND ORGANELLAR"/>
    <property type="match status" value="1"/>
</dbReference>
<dbReference type="PANTHER" id="PTHR11516:SF2">
    <property type="entry name" value="PYRUVATE DEHYDROGENASE ALPHA SUBUNIT"/>
    <property type="match status" value="1"/>
</dbReference>
<evidence type="ECO:0000256" key="6">
    <source>
        <dbReference type="ARBA" id="ARBA00051911"/>
    </source>
</evidence>
<protein>
    <recommendedName>
        <fullName evidence="2">dihydrolipoyllysine-residue succinyltransferase</fullName>
        <ecNumber evidence="2">2.3.1.61</ecNumber>
    </recommendedName>
</protein>
<evidence type="ECO:0000256" key="2">
    <source>
        <dbReference type="ARBA" id="ARBA00012945"/>
    </source>
</evidence>
<dbReference type="Proteomes" id="UP001500897">
    <property type="component" value="Unassembled WGS sequence"/>
</dbReference>
<keyword evidence="5" id="KW-0786">Thiamine pyrophosphate</keyword>
<dbReference type="Pfam" id="PF00676">
    <property type="entry name" value="E1_dh"/>
    <property type="match status" value="1"/>
</dbReference>
<reference evidence="9 10" key="1">
    <citation type="journal article" date="2019" name="Int. J. Syst. Evol. Microbiol.">
        <title>The Global Catalogue of Microorganisms (GCM) 10K type strain sequencing project: providing services to taxonomists for standard genome sequencing and annotation.</title>
        <authorList>
            <consortium name="The Broad Institute Genomics Platform"/>
            <consortium name="The Broad Institute Genome Sequencing Center for Infectious Disease"/>
            <person name="Wu L."/>
            <person name="Ma J."/>
        </authorList>
    </citation>
    <scope>NUCLEOTIDE SEQUENCE [LARGE SCALE GENOMIC DNA]</scope>
    <source>
        <strain evidence="9 10">JCM 14559</strain>
    </source>
</reference>
<feature type="domain" description="Transketolase-like pyrimidine-binding" evidence="8">
    <location>
        <begin position="324"/>
        <end position="499"/>
    </location>
</feature>
<feature type="region of interest" description="Disordered" evidence="7">
    <location>
        <begin position="656"/>
        <end position="687"/>
    </location>
</feature>
<gene>
    <name evidence="9" type="ORF">GCM10009759_26750</name>
</gene>
<dbReference type="SMART" id="SM00861">
    <property type="entry name" value="Transket_pyr"/>
    <property type="match status" value="1"/>
</dbReference>
<dbReference type="Pfam" id="PF02780">
    <property type="entry name" value="Transketolase_C"/>
    <property type="match status" value="1"/>
</dbReference>
<dbReference type="InterPro" id="IPR001017">
    <property type="entry name" value="DH_E1"/>
</dbReference>
<dbReference type="EMBL" id="BAAANS010000015">
    <property type="protein sequence ID" value="GAA2097010.1"/>
    <property type="molecule type" value="Genomic_DNA"/>
</dbReference>
<evidence type="ECO:0000259" key="8">
    <source>
        <dbReference type="SMART" id="SM00861"/>
    </source>
</evidence>
<dbReference type="InterPro" id="IPR005475">
    <property type="entry name" value="Transketolase-like_Pyr-bd"/>
</dbReference>
<dbReference type="Gene3D" id="3.40.50.970">
    <property type="match status" value="2"/>
</dbReference>
<dbReference type="SUPFAM" id="SSF52518">
    <property type="entry name" value="Thiamin diphosphate-binding fold (THDP-binding)"/>
    <property type="match status" value="2"/>
</dbReference>
<dbReference type="InterPro" id="IPR050642">
    <property type="entry name" value="PDH_E1_Alpha_Subunit"/>
</dbReference>
<evidence type="ECO:0000313" key="9">
    <source>
        <dbReference type="EMBL" id="GAA2097010.1"/>
    </source>
</evidence>
<evidence type="ECO:0000256" key="3">
    <source>
        <dbReference type="ARBA" id="ARBA00022532"/>
    </source>
</evidence>
<accession>A0ABN2WQD6</accession>
<dbReference type="InterPro" id="IPR033248">
    <property type="entry name" value="Transketolase_C"/>
</dbReference>
<sequence>MLNPPPAPEPDDADLAALLLIRHVELALLRLFGEGLVSGTTHTCLGQEYVPVALAPLLGATDMVFSNHRGHGHYLALTGDAEGLLAEVLGRQGAVCGGAGGSQHLYTGGFLSTGVQGESLPVAVGAALRRARDGAGALALAFVGDGTWGEGAVYEALNLAALWRAPLVVLVEHNGIAQSTPTERQLAGSIGARAAAFGIAHHRSSTSEVTELRAELAPLLEQVRSGGGPLVVELDVPRLGPHSKGDDTRGAGELAELGARDWYRARAGASEERFAAWDAKQSALVDALVAEVLSRPPSDGRARAASAAPRLTPVPPPSAPAGPERVAENLNRALHELMAADPSVHLLGEDVSDPYGGAFKVTRGLSTRFGERVRSTPLSEGAITGVGAGLALAGERAVVEMMFGDFVTLAFDQLVNFAAKSVSMYGRRVPVPLLVRCPVGGRRGYGATHSQSPQKHLMGVPDLDLYELSPFHDAVPLVRHALSTGNPSVLFEDKVLYAERRFTGDTVDEVLHWRLDGGSALGTAVVGPAGVERPDAVVIAPGGLARRAVGALRSLLLEDELCVRLLVPARLYPLDADRLAELCGRAPAVVVVEDGTPGAGWGTEVAQALHTRLWSVLRAPVRVLTAADRPVPAAPHLEDEVFVRNEDIRRAVRALAEQASTERASAEHASTERMSAEHASTERGEER</sequence>
<dbReference type="CDD" id="cd02000">
    <property type="entry name" value="TPP_E1_PDC_ADC_BCADC"/>
    <property type="match status" value="1"/>
</dbReference>
<evidence type="ECO:0000313" key="10">
    <source>
        <dbReference type="Proteomes" id="UP001500897"/>
    </source>
</evidence>
<evidence type="ECO:0000256" key="7">
    <source>
        <dbReference type="SAM" id="MobiDB-lite"/>
    </source>
</evidence>
<dbReference type="Pfam" id="PF02779">
    <property type="entry name" value="Transket_pyr"/>
    <property type="match status" value="1"/>
</dbReference>
<organism evidence="9 10">
    <name type="scientific">Kitasatospora saccharophila</name>
    <dbReference type="NCBI Taxonomy" id="407973"/>
    <lineage>
        <taxon>Bacteria</taxon>
        <taxon>Bacillati</taxon>
        <taxon>Actinomycetota</taxon>
        <taxon>Actinomycetes</taxon>
        <taxon>Kitasatosporales</taxon>
        <taxon>Streptomycetaceae</taxon>
        <taxon>Kitasatospora</taxon>
    </lineage>
</organism>
<dbReference type="EC" id="2.3.1.61" evidence="2"/>
<keyword evidence="3" id="KW-0816">Tricarboxylic acid cycle</keyword>
<keyword evidence="4" id="KW-0560">Oxidoreductase</keyword>
<feature type="compositionally biased region" description="Basic and acidic residues" evidence="7">
    <location>
        <begin position="664"/>
        <end position="687"/>
    </location>
</feature>
<proteinExistence type="predicted"/>
<keyword evidence="10" id="KW-1185">Reference proteome</keyword>
<comment type="caution">
    <text evidence="9">The sequence shown here is derived from an EMBL/GenBank/DDBJ whole genome shotgun (WGS) entry which is preliminary data.</text>
</comment>
<comment type="catalytic activity">
    <reaction evidence="6">
        <text>N(6)-[(R)-lipoyl]-L-lysyl-[protein] + 2-oxoglutarate + H(+) = N(6)-[(R)-S(8)-succinyldihydrolipoyl]-L-lysyl-[protein] + CO2</text>
        <dbReference type="Rhea" id="RHEA:12188"/>
        <dbReference type="Rhea" id="RHEA-COMP:10474"/>
        <dbReference type="Rhea" id="RHEA-COMP:20092"/>
        <dbReference type="ChEBI" id="CHEBI:15378"/>
        <dbReference type="ChEBI" id="CHEBI:16526"/>
        <dbReference type="ChEBI" id="CHEBI:16810"/>
        <dbReference type="ChEBI" id="CHEBI:83099"/>
        <dbReference type="ChEBI" id="CHEBI:83120"/>
        <dbReference type="EC" id="1.2.4.2"/>
    </reaction>
</comment>